<evidence type="ECO:0000313" key="4">
    <source>
        <dbReference type="Proteomes" id="UP000243975"/>
    </source>
</evidence>
<protein>
    <submittedName>
        <fullName evidence="3">Uncharacterized protein</fullName>
    </submittedName>
</protein>
<proteinExistence type="predicted"/>
<sequence>KEKENEDLIYTKGSLLLFWFVSFVVWRLFQPLMLGVHVGDPRRLESERPSEGDGNMRTEQVRSMAADTRGKHRISAALKRLEQETHSIQQSKATNLTRLVLSSQISNNSPHLYVGFSMTLKQGRIPCSPQQMVQQLRYGIDGSKGHKISLIVDAGYCDHGLCHFIISCIETNVVLTKYYTRRTSVKKRQIHQLFSSFLELTGDAFW</sequence>
<accession>A0A103TE08</accession>
<dbReference type="Proteomes" id="UP000243975">
    <property type="component" value="Unassembled WGS sequence"/>
</dbReference>
<keyword evidence="2" id="KW-0812">Transmembrane</keyword>
<evidence type="ECO:0000256" key="2">
    <source>
        <dbReference type="SAM" id="Phobius"/>
    </source>
</evidence>
<reference evidence="3 4" key="1">
    <citation type="journal article" date="2016" name="Sci. Rep.">
        <title>The genome sequence of the outbreeding globe artichoke constructed de novo incorporating a phase-aware low-pass sequencing strategy of F1 progeny.</title>
        <authorList>
            <person name="Scaglione D."/>
            <person name="Reyes-Chin-Wo S."/>
            <person name="Acquadro A."/>
            <person name="Froenicke L."/>
            <person name="Portis E."/>
            <person name="Beitel C."/>
            <person name="Tirone M."/>
            <person name="Mauro R."/>
            <person name="Lo Monaco A."/>
            <person name="Mauromicale G."/>
            <person name="Faccioli P."/>
            <person name="Cattivelli L."/>
            <person name="Rieseberg L."/>
            <person name="Michelmore R."/>
            <person name="Lanteri S."/>
        </authorList>
    </citation>
    <scope>NUCLEOTIDE SEQUENCE [LARGE SCALE GENOMIC DNA]</scope>
    <source>
        <strain evidence="3">2C</strain>
    </source>
</reference>
<organism evidence="3 4">
    <name type="scientific">Cynara cardunculus var. scolymus</name>
    <name type="common">Globe artichoke</name>
    <name type="synonym">Cynara scolymus</name>
    <dbReference type="NCBI Taxonomy" id="59895"/>
    <lineage>
        <taxon>Eukaryota</taxon>
        <taxon>Viridiplantae</taxon>
        <taxon>Streptophyta</taxon>
        <taxon>Embryophyta</taxon>
        <taxon>Tracheophyta</taxon>
        <taxon>Spermatophyta</taxon>
        <taxon>Magnoliopsida</taxon>
        <taxon>eudicotyledons</taxon>
        <taxon>Gunneridae</taxon>
        <taxon>Pentapetalae</taxon>
        <taxon>asterids</taxon>
        <taxon>campanulids</taxon>
        <taxon>Asterales</taxon>
        <taxon>Asteraceae</taxon>
        <taxon>Carduoideae</taxon>
        <taxon>Cardueae</taxon>
        <taxon>Carduinae</taxon>
        <taxon>Cynara</taxon>
    </lineage>
</organism>
<gene>
    <name evidence="3" type="ORF">Ccrd_025925</name>
</gene>
<dbReference type="Gramene" id="KVH15482">
    <property type="protein sequence ID" value="KVH15482"/>
    <property type="gene ID" value="Ccrd_025925"/>
</dbReference>
<feature type="transmembrane region" description="Helical" evidence="2">
    <location>
        <begin position="16"/>
        <end position="38"/>
    </location>
</feature>
<keyword evidence="4" id="KW-1185">Reference proteome</keyword>
<keyword evidence="2" id="KW-1133">Transmembrane helix</keyword>
<dbReference type="EMBL" id="LEKV01007122">
    <property type="protein sequence ID" value="KVH15482.1"/>
    <property type="molecule type" value="Genomic_DNA"/>
</dbReference>
<comment type="caution">
    <text evidence="3">The sequence shown here is derived from an EMBL/GenBank/DDBJ whole genome shotgun (WGS) entry which is preliminary data.</text>
</comment>
<feature type="compositionally biased region" description="Basic and acidic residues" evidence="1">
    <location>
        <begin position="42"/>
        <end position="60"/>
    </location>
</feature>
<keyword evidence="2" id="KW-0472">Membrane</keyword>
<evidence type="ECO:0000313" key="3">
    <source>
        <dbReference type="EMBL" id="KVH15482.1"/>
    </source>
</evidence>
<name>A0A103TE08_CYNCS</name>
<feature type="non-terminal residue" evidence="3">
    <location>
        <position position="1"/>
    </location>
</feature>
<evidence type="ECO:0000256" key="1">
    <source>
        <dbReference type="SAM" id="MobiDB-lite"/>
    </source>
</evidence>
<dbReference type="AlphaFoldDB" id="A0A103TE08"/>
<dbReference type="STRING" id="59895.A0A103TE08"/>
<feature type="region of interest" description="Disordered" evidence="1">
    <location>
        <begin position="42"/>
        <end position="66"/>
    </location>
</feature>